<evidence type="ECO:0000313" key="3">
    <source>
        <dbReference type="Proteomes" id="UP001335648"/>
    </source>
</evidence>
<sequence length="73" mass="7599">MAPTCTPGHSDPSQDLPKQAGRASEVQGVGGSRGGGLYAAQVTQEMPGEGWGPYDCFNGAGWFSNGQQKKMEP</sequence>
<gene>
    <name evidence="2" type="ORF">CesoFtcFv8_005065</name>
</gene>
<keyword evidence="3" id="KW-1185">Reference proteome</keyword>
<feature type="region of interest" description="Disordered" evidence="1">
    <location>
        <begin position="1"/>
        <end position="35"/>
    </location>
</feature>
<evidence type="ECO:0000313" key="2">
    <source>
        <dbReference type="EMBL" id="KAK5907188.1"/>
    </source>
</evidence>
<proteinExistence type="predicted"/>
<evidence type="ECO:0000256" key="1">
    <source>
        <dbReference type="SAM" id="MobiDB-lite"/>
    </source>
</evidence>
<accession>A0AAN8CRX8</accession>
<dbReference type="AlphaFoldDB" id="A0AAN8CRX8"/>
<reference evidence="2 3" key="1">
    <citation type="journal article" date="2023" name="Mol. Biol. Evol.">
        <title>Genomics of Secondarily Temperate Adaptation in the Only Non-Antarctic Icefish.</title>
        <authorList>
            <person name="Rivera-Colon A.G."/>
            <person name="Rayamajhi N."/>
            <person name="Minhas B.F."/>
            <person name="Madrigal G."/>
            <person name="Bilyk K.T."/>
            <person name="Yoon V."/>
            <person name="Hune M."/>
            <person name="Gregory S."/>
            <person name="Cheng C.H.C."/>
            <person name="Catchen J.M."/>
        </authorList>
    </citation>
    <scope>NUCLEOTIDE SEQUENCE [LARGE SCALE GENOMIC DNA]</scope>
    <source>
        <strain evidence="2">JC2023a</strain>
    </source>
</reference>
<name>A0AAN8CRX8_9TELE</name>
<dbReference type="EMBL" id="JAULUE010002049">
    <property type="protein sequence ID" value="KAK5907188.1"/>
    <property type="molecule type" value="Genomic_DNA"/>
</dbReference>
<protein>
    <submittedName>
        <fullName evidence="2">Uncharacterized protein</fullName>
    </submittedName>
</protein>
<dbReference type="Proteomes" id="UP001335648">
    <property type="component" value="Unassembled WGS sequence"/>
</dbReference>
<organism evidence="2 3">
    <name type="scientific">Champsocephalus esox</name>
    <name type="common">pike icefish</name>
    <dbReference type="NCBI Taxonomy" id="159716"/>
    <lineage>
        <taxon>Eukaryota</taxon>
        <taxon>Metazoa</taxon>
        <taxon>Chordata</taxon>
        <taxon>Craniata</taxon>
        <taxon>Vertebrata</taxon>
        <taxon>Euteleostomi</taxon>
        <taxon>Actinopterygii</taxon>
        <taxon>Neopterygii</taxon>
        <taxon>Teleostei</taxon>
        <taxon>Neoteleostei</taxon>
        <taxon>Acanthomorphata</taxon>
        <taxon>Eupercaria</taxon>
        <taxon>Perciformes</taxon>
        <taxon>Notothenioidei</taxon>
        <taxon>Channichthyidae</taxon>
        <taxon>Champsocephalus</taxon>
    </lineage>
</organism>
<comment type="caution">
    <text evidence="2">The sequence shown here is derived from an EMBL/GenBank/DDBJ whole genome shotgun (WGS) entry which is preliminary data.</text>
</comment>